<keyword evidence="2" id="KW-0479">Metal-binding</keyword>
<protein>
    <recommendedName>
        <fullName evidence="5">Globin domain-containing protein</fullName>
    </recommendedName>
</protein>
<evidence type="ECO:0000259" key="5">
    <source>
        <dbReference type="PROSITE" id="PS01033"/>
    </source>
</evidence>
<comment type="similarity">
    <text evidence="4">Belongs to the globin family.</text>
</comment>
<dbReference type="PANTHER" id="PTHR46458:SF5">
    <property type="entry name" value="GLOBIN FAMILY PROFILE DOMAIN-CONTAINING PROTEIN"/>
    <property type="match status" value="1"/>
</dbReference>
<comment type="caution">
    <text evidence="6">The sequence shown here is derived from an EMBL/GenBank/DDBJ whole genome shotgun (WGS) entry which is preliminary data.</text>
</comment>
<dbReference type="InterPro" id="IPR050532">
    <property type="entry name" value="Globin-like_OT"/>
</dbReference>
<organism evidence="6 7">
    <name type="scientific">Cichlidogyrus casuarinus</name>
    <dbReference type="NCBI Taxonomy" id="1844966"/>
    <lineage>
        <taxon>Eukaryota</taxon>
        <taxon>Metazoa</taxon>
        <taxon>Spiralia</taxon>
        <taxon>Lophotrochozoa</taxon>
        <taxon>Platyhelminthes</taxon>
        <taxon>Monogenea</taxon>
        <taxon>Monopisthocotylea</taxon>
        <taxon>Dactylogyridea</taxon>
        <taxon>Ancyrocephalidae</taxon>
        <taxon>Cichlidogyrus</taxon>
    </lineage>
</organism>
<sequence>MCFCSKIFKRTTSDEDFDRKLASLQQDEGMPDGTNEKARERLKIDHNSFFSTFPRHNVEKGYLKKLGMTKQELYRIKASWKAVHRAVATAGLEMFVIAFMRDREMMQFFVKHGMLVSEEMDKHDDLRENAKLQKHAEGVMRVLDNIILNIDNEKKVHSLLQVNACRHRKFNGFKQEFFW</sequence>
<dbReference type="GO" id="GO:0046872">
    <property type="term" value="F:metal ion binding"/>
    <property type="evidence" value="ECO:0007669"/>
    <property type="project" value="UniProtKB-KW"/>
</dbReference>
<reference evidence="6 7" key="1">
    <citation type="submission" date="2024-11" db="EMBL/GenBank/DDBJ databases">
        <title>Adaptive evolution of stress response genes in parasites aligns with host niche diversity.</title>
        <authorList>
            <person name="Hahn C."/>
            <person name="Resl P."/>
        </authorList>
    </citation>
    <scope>NUCLEOTIDE SEQUENCE [LARGE SCALE GENOMIC DNA]</scope>
    <source>
        <strain evidence="6">EGGRZ-B1_66</strain>
        <tissue evidence="6">Body</tissue>
    </source>
</reference>
<evidence type="ECO:0000256" key="3">
    <source>
        <dbReference type="ARBA" id="ARBA00023004"/>
    </source>
</evidence>
<dbReference type="PANTHER" id="PTHR46458">
    <property type="entry name" value="BLR2807 PROTEIN"/>
    <property type="match status" value="1"/>
</dbReference>
<name>A0ABD2PN18_9PLAT</name>
<evidence type="ECO:0000313" key="6">
    <source>
        <dbReference type="EMBL" id="KAL3308894.1"/>
    </source>
</evidence>
<dbReference type="InterPro" id="IPR009050">
    <property type="entry name" value="Globin-like_sf"/>
</dbReference>
<dbReference type="InterPro" id="IPR000971">
    <property type="entry name" value="Globin"/>
</dbReference>
<dbReference type="Proteomes" id="UP001626550">
    <property type="component" value="Unassembled WGS sequence"/>
</dbReference>
<dbReference type="InterPro" id="IPR012292">
    <property type="entry name" value="Globin/Proto"/>
</dbReference>
<keyword evidence="1 4" id="KW-0349">Heme</keyword>
<feature type="non-terminal residue" evidence="6">
    <location>
        <position position="179"/>
    </location>
</feature>
<evidence type="ECO:0000313" key="7">
    <source>
        <dbReference type="Proteomes" id="UP001626550"/>
    </source>
</evidence>
<feature type="domain" description="Globin" evidence="5">
    <location>
        <begin position="67"/>
        <end position="179"/>
    </location>
</feature>
<evidence type="ECO:0000256" key="2">
    <source>
        <dbReference type="ARBA" id="ARBA00022723"/>
    </source>
</evidence>
<dbReference type="EMBL" id="JBJKFK010004561">
    <property type="protein sequence ID" value="KAL3308894.1"/>
    <property type="molecule type" value="Genomic_DNA"/>
</dbReference>
<keyword evidence="4" id="KW-0561">Oxygen transport</keyword>
<accession>A0ABD2PN18</accession>
<dbReference type="Pfam" id="PF00042">
    <property type="entry name" value="Globin"/>
    <property type="match status" value="1"/>
</dbReference>
<dbReference type="AlphaFoldDB" id="A0ABD2PN18"/>
<keyword evidence="7" id="KW-1185">Reference proteome</keyword>
<dbReference type="PROSITE" id="PS01033">
    <property type="entry name" value="GLOBIN"/>
    <property type="match status" value="1"/>
</dbReference>
<evidence type="ECO:0000256" key="1">
    <source>
        <dbReference type="ARBA" id="ARBA00022617"/>
    </source>
</evidence>
<keyword evidence="4" id="KW-0813">Transport</keyword>
<gene>
    <name evidence="6" type="ORF">Ciccas_012568</name>
</gene>
<dbReference type="GO" id="GO:0005344">
    <property type="term" value="F:oxygen carrier activity"/>
    <property type="evidence" value="ECO:0007669"/>
    <property type="project" value="UniProtKB-KW"/>
</dbReference>
<proteinExistence type="inferred from homology"/>
<dbReference type="Gene3D" id="1.10.490.10">
    <property type="entry name" value="Globins"/>
    <property type="match status" value="1"/>
</dbReference>
<evidence type="ECO:0000256" key="4">
    <source>
        <dbReference type="RuleBase" id="RU000356"/>
    </source>
</evidence>
<dbReference type="SUPFAM" id="SSF46458">
    <property type="entry name" value="Globin-like"/>
    <property type="match status" value="1"/>
</dbReference>
<keyword evidence="3" id="KW-0408">Iron</keyword>